<feature type="domain" description="Putative restriction endonuclease" evidence="1">
    <location>
        <begin position="13"/>
        <end position="159"/>
    </location>
</feature>
<evidence type="ECO:0000313" key="3">
    <source>
        <dbReference type="Proteomes" id="UP000476837"/>
    </source>
</evidence>
<dbReference type="InterPro" id="IPR011335">
    <property type="entry name" value="Restrct_endonuc-II-like"/>
</dbReference>
<keyword evidence="2" id="KW-0255">Endonuclease</keyword>
<comment type="caution">
    <text evidence="2">The sequence shown here is derived from an EMBL/GenBank/DDBJ whole genome shotgun (WGS) entry which is preliminary data.</text>
</comment>
<keyword evidence="2" id="KW-0540">Nuclease</keyword>
<evidence type="ECO:0000313" key="2">
    <source>
        <dbReference type="EMBL" id="KAA0686783.1"/>
    </source>
</evidence>
<dbReference type="EMBL" id="QOKV01000004">
    <property type="protein sequence ID" value="KAA0686783.1"/>
    <property type="molecule type" value="Genomic_DNA"/>
</dbReference>
<organism evidence="2 3">
    <name type="scientific">Azospirillum brasilense</name>
    <dbReference type="NCBI Taxonomy" id="192"/>
    <lineage>
        <taxon>Bacteria</taxon>
        <taxon>Pseudomonadati</taxon>
        <taxon>Pseudomonadota</taxon>
        <taxon>Alphaproteobacteria</taxon>
        <taxon>Rhodospirillales</taxon>
        <taxon>Azospirillaceae</taxon>
        <taxon>Azospirillum</taxon>
    </lineage>
</organism>
<gene>
    <name evidence="2" type="ORF">DS837_10075</name>
</gene>
<name>A0A6L3B2X4_AZOBR</name>
<keyword evidence="2" id="KW-0378">Hydrolase</keyword>
<accession>A0A6L3B2X4</accession>
<dbReference type="RefSeq" id="WP_149164617.1">
    <property type="nucleotide sequence ID" value="NZ_QOKV01000004.1"/>
</dbReference>
<protein>
    <submittedName>
        <fullName evidence="2">Uma2 family endonuclease</fullName>
    </submittedName>
</protein>
<dbReference type="CDD" id="cd06260">
    <property type="entry name" value="DUF820-like"/>
    <property type="match status" value="1"/>
</dbReference>
<reference evidence="2 3" key="1">
    <citation type="submission" date="2018-07" db="EMBL/GenBank/DDBJ databases">
        <title>Genome sequence of Roseomonas fauriae ATCC 49958.</title>
        <authorList>
            <person name="Sant'Anna F.H."/>
            <person name="Baldani J.I."/>
            <person name="Zilli J.E."/>
            <person name="Reis V.M."/>
            <person name="Hartmann A."/>
            <person name="Cruz L."/>
            <person name="de Souza E.M."/>
            <person name="de Oliveira Pedrosa F."/>
            <person name="Passaglia L.M.P."/>
        </authorList>
    </citation>
    <scope>NUCLEOTIDE SEQUENCE [LARGE SCALE GENOMIC DNA]</scope>
    <source>
        <strain evidence="2 3">ATCC 49958</strain>
    </source>
</reference>
<dbReference type="Proteomes" id="UP000476837">
    <property type="component" value="Unassembled WGS sequence"/>
</dbReference>
<dbReference type="AlphaFoldDB" id="A0A6L3B2X4"/>
<dbReference type="InterPro" id="IPR008538">
    <property type="entry name" value="Uma2"/>
</dbReference>
<evidence type="ECO:0000259" key="1">
    <source>
        <dbReference type="Pfam" id="PF05685"/>
    </source>
</evidence>
<dbReference type="PANTHER" id="PTHR36558">
    <property type="entry name" value="GLR1098 PROTEIN"/>
    <property type="match status" value="1"/>
</dbReference>
<proteinExistence type="predicted"/>
<dbReference type="InterPro" id="IPR012296">
    <property type="entry name" value="Nuclease_put_TT1808"/>
</dbReference>
<dbReference type="GO" id="GO:0004519">
    <property type="term" value="F:endonuclease activity"/>
    <property type="evidence" value="ECO:0007669"/>
    <property type="project" value="UniProtKB-KW"/>
</dbReference>
<sequence>MGMSDPAPRPMTVDEFLVWNDGTDTRYELDGGQPVAMAPPSDAHALLAANIVVEFGKRLHPPCRARVEAGIRLPDRDDAWFQADVAIGCGPTSNKPGTVDPTIIVEILSPSTAQFDRGRKLAIYREIPSVQEILLLDSTKRCAELWHREDERSWVVRDVIGGGTLRFPSVGIEIPMAALYEGVLYEGVL</sequence>
<dbReference type="Gene3D" id="3.90.1570.10">
    <property type="entry name" value="tt1808, chain A"/>
    <property type="match status" value="1"/>
</dbReference>
<dbReference type="Pfam" id="PF05685">
    <property type="entry name" value="Uma2"/>
    <property type="match status" value="1"/>
</dbReference>
<dbReference type="SUPFAM" id="SSF52980">
    <property type="entry name" value="Restriction endonuclease-like"/>
    <property type="match status" value="1"/>
</dbReference>
<dbReference type="PANTHER" id="PTHR36558:SF1">
    <property type="entry name" value="RESTRICTION ENDONUCLEASE DOMAIN-CONTAINING PROTEIN-RELATED"/>
    <property type="match status" value="1"/>
</dbReference>